<accession>A0A161YC38</accession>
<feature type="chain" id="PRO_5007829663" description="Secreted protein" evidence="1">
    <location>
        <begin position="18"/>
        <end position="113"/>
    </location>
</feature>
<reference evidence="2 3" key="1">
    <citation type="submission" date="2015-06" db="EMBL/GenBank/DDBJ databases">
        <title>Survival trade-offs in plant roots during colonization by closely related pathogenic and mutualistic fungi.</title>
        <authorList>
            <person name="Hacquard S."/>
            <person name="Kracher B."/>
            <person name="Hiruma K."/>
            <person name="Weinman A."/>
            <person name="Muench P."/>
            <person name="Garrido Oter R."/>
            <person name="Ver Loren van Themaat E."/>
            <person name="Dallerey J.-F."/>
            <person name="Damm U."/>
            <person name="Henrissat B."/>
            <person name="Lespinet O."/>
            <person name="Thon M."/>
            <person name="Kemen E."/>
            <person name="McHardy A.C."/>
            <person name="Schulze-Lefert P."/>
            <person name="O'Connell R.J."/>
        </authorList>
    </citation>
    <scope>NUCLEOTIDE SEQUENCE [LARGE SCALE GENOMIC DNA]</scope>
    <source>
        <strain evidence="2 3">0861</strain>
    </source>
</reference>
<dbReference type="AlphaFoldDB" id="A0A161YC38"/>
<keyword evidence="3" id="KW-1185">Reference proteome</keyword>
<evidence type="ECO:0000256" key="1">
    <source>
        <dbReference type="SAM" id="SignalP"/>
    </source>
</evidence>
<gene>
    <name evidence="2" type="ORF">CT0861_04502</name>
</gene>
<proteinExistence type="predicted"/>
<keyword evidence="1" id="KW-0732">Signal</keyword>
<sequence>MRTFTFIVIALASAVAADYTSYCCGDSTPFTPEDIAWALDPKNGRILEMGIAGGARYTYQTGWCTFGGDQRMACGKYTTSARTNDRGGTKLAKGFLECDDASYMKSNLWVCPF</sequence>
<evidence type="ECO:0008006" key="4">
    <source>
        <dbReference type="Google" id="ProtNLM"/>
    </source>
</evidence>
<dbReference type="Proteomes" id="UP000076552">
    <property type="component" value="Unassembled WGS sequence"/>
</dbReference>
<protein>
    <recommendedName>
        <fullName evidence="4">Secreted protein</fullName>
    </recommendedName>
</protein>
<name>A0A161YC38_9PEZI</name>
<dbReference type="EMBL" id="LFIV01000102">
    <property type="protein sequence ID" value="KZL69767.1"/>
    <property type="molecule type" value="Genomic_DNA"/>
</dbReference>
<evidence type="ECO:0000313" key="2">
    <source>
        <dbReference type="EMBL" id="KZL69767.1"/>
    </source>
</evidence>
<feature type="signal peptide" evidence="1">
    <location>
        <begin position="1"/>
        <end position="17"/>
    </location>
</feature>
<comment type="caution">
    <text evidence="2">The sequence shown here is derived from an EMBL/GenBank/DDBJ whole genome shotgun (WGS) entry which is preliminary data.</text>
</comment>
<organism evidence="2 3">
    <name type="scientific">Colletotrichum tofieldiae</name>
    <dbReference type="NCBI Taxonomy" id="708197"/>
    <lineage>
        <taxon>Eukaryota</taxon>
        <taxon>Fungi</taxon>
        <taxon>Dikarya</taxon>
        <taxon>Ascomycota</taxon>
        <taxon>Pezizomycotina</taxon>
        <taxon>Sordariomycetes</taxon>
        <taxon>Hypocreomycetidae</taxon>
        <taxon>Glomerellales</taxon>
        <taxon>Glomerellaceae</taxon>
        <taxon>Colletotrichum</taxon>
        <taxon>Colletotrichum spaethianum species complex</taxon>
    </lineage>
</organism>
<evidence type="ECO:0000313" key="3">
    <source>
        <dbReference type="Proteomes" id="UP000076552"/>
    </source>
</evidence>